<evidence type="ECO:0000259" key="10">
    <source>
        <dbReference type="PROSITE" id="PS50262"/>
    </source>
</evidence>
<dbReference type="InterPro" id="IPR017452">
    <property type="entry name" value="GPCR_Rhodpsn_7TM"/>
</dbReference>
<evidence type="ECO:0000256" key="4">
    <source>
        <dbReference type="ARBA" id="ARBA00023040"/>
    </source>
</evidence>
<evidence type="ECO:0000256" key="1">
    <source>
        <dbReference type="ARBA" id="ARBA00004141"/>
    </source>
</evidence>
<dbReference type="Pfam" id="PF00001">
    <property type="entry name" value="7tm_1"/>
    <property type="match status" value="1"/>
</dbReference>
<feature type="transmembrane region" description="Helical" evidence="9">
    <location>
        <begin position="86"/>
        <end position="106"/>
    </location>
</feature>
<keyword evidence="6 11" id="KW-0675">Receptor</keyword>
<feature type="transmembrane region" description="Helical" evidence="9">
    <location>
        <begin position="267"/>
        <end position="286"/>
    </location>
</feature>
<dbReference type="AlphaFoldDB" id="A0AAD9V5I7"/>
<feature type="domain" description="G-protein coupled receptors family 1 profile" evidence="10">
    <location>
        <begin position="58"/>
        <end position="326"/>
    </location>
</feature>
<name>A0AAD9V5I7_ACRCE</name>
<dbReference type="CDD" id="cd00637">
    <property type="entry name" value="7tm_classA_rhodopsin-like"/>
    <property type="match status" value="1"/>
</dbReference>
<dbReference type="Gene3D" id="1.20.1070.10">
    <property type="entry name" value="Rhodopsin 7-helix transmembrane proteins"/>
    <property type="match status" value="1"/>
</dbReference>
<evidence type="ECO:0000313" key="11">
    <source>
        <dbReference type="EMBL" id="KAK2562006.1"/>
    </source>
</evidence>
<dbReference type="PRINTS" id="PR00237">
    <property type="entry name" value="GPCRRHODOPSN"/>
</dbReference>
<proteinExistence type="predicted"/>
<reference evidence="11" key="1">
    <citation type="journal article" date="2023" name="G3 (Bethesda)">
        <title>Whole genome assembly and annotation of the endangered Caribbean coral Acropora cervicornis.</title>
        <authorList>
            <person name="Selwyn J.D."/>
            <person name="Vollmer S.V."/>
        </authorList>
    </citation>
    <scope>NUCLEOTIDE SEQUENCE</scope>
    <source>
        <strain evidence="11">K2</strain>
    </source>
</reference>
<evidence type="ECO:0000256" key="6">
    <source>
        <dbReference type="ARBA" id="ARBA00023170"/>
    </source>
</evidence>
<dbReference type="PANTHER" id="PTHR24243:SF208">
    <property type="entry name" value="PYROKININ-1 RECEPTOR"/>
    <property type="match status" value="1"/>
</dbReference>
<reference evidence="11" key="2">
    <citation type="journal article" date="2023" name="Science">
        <title>Genomic signatures of disease resistance in endangered staghorn corals.</title>
        <authorList>
            <person name="Vollmer S.V."/>
            <person name="Selwyn J.D."/>
            <person name="Despard B.A."/>
            <person name="Roesel C.L."/>
        </authorList>
    </citation>
    <scope>NUCLEOTIDE SEQUENCE</scope>
    <source>
        <strain evidence="11">K2</strain>
    </source>
</reference>
<feature type="region of interest" description="Disordered" evidence="8">
    <location>
        <begin position="1"/>
        <end position="22"/>
    </location>
</feature>
<sequence length="348" mass="39418">MGDKNATWTVNSPQANNSSQTNSPYHKNSIYVFTPAGNSEKLTLCLIVSTLGITGFLGNCSIFYFLSKIKKRNGTQSNPFVRSLNLYIRSLSLSDLLMCAVGAPLLCINVSSDVFQSGWPCKIARYLQFVFPAATINTLVVTSLEKFLSTRNVLQRPMSTRKVRNIILYAWLLGLLLMMPASAAYDGIRVDLNNSHFTVICKNNENFYPFRLTLIVLPIQYVLPTVFVFFVNINLSITLWNSIKRQSVAIAVKNSFKAQLRAKRIKGTTLLVALTFGFITPFSFFLGNMVYTQIVKPRRDFSTSYMFRYGSGIFVFLSPVINFTIFFSQMNDFRQFLKKTLKIQRSGK</sequence>
<keyword evidence="2 9" id="KW-0812">Transmembrane</keyword>
<dbReference type="SUPFAM" id="SSF81321">
    <property type="entry name" value="Family A G protein-coupled receptor-like"/>
    <property type="match status" value="1"/>
</dbReference>
<keyword evidence="3 9" id="KW-1133">Transmembrane helix</keyword>
<feature type="transmembrane region" description="Helical" evidence="9">
    <location>
        <begin position="126"/>
        <end position="145"/>
    </location>
</feature>
<comment type="subcellular location">
    <subcellularLocation>
        <location evidence="1">Membrane</location>
        <topology evidence="1">Multi-pass membrane protein</topology>
    </subcellularLocation>
</comment>
<keyword evidence="7" id="KW-0807">Transducer</keyword>
<evidence type="ECO:0000256" key="3">
    <source>
        <dbReference type="ARBA" id="ARBA00022989"/>
    </source>
</evidence>
<dbReference type="EMBL" id="JARQWQ010000030">
    <property type="protein sequence ID" value="KAK2562006.1"/>
    <property type="molecule type" value="Genomic_DNA"/>
</dbReference>
<gene>
    <name evidence="11" type="ORF">P5673_014744</name>
</gene>
<dbReference type="PANTHER" id="PTHR24243">
    <property type="entry name" value="G-PROTEIN COUPLED RECEPTOR"/>
    <property type="match status" value="1"/>
</dbReference>
<feature type="transmembrane region" description="Helical" evidence="9">
    <location>
        <begin position="212"/>
        <end position="235"/>
    </location>
</feature>
<organism evidence="11 12">
    <name type="scientific">Acropora cervicornis</name>
    <name type="common">Staghorn coral</name>
    <dbReference type="NCBI Taxonomy" id="6130"/>
    <lineage>
        <taxon>Eukaryota</taxon>
        <taxon>Metazoa</taxon>
        <taxon>Cnidaria</taxon>
        <taxon>Anthozoa</taxon>
        <taxon>Hexacorallia</taxon>
        <taxon>Scleractinia</taxon>
        <taxon>Astrocoeniina</taxon>
        <taxon>Acroporidae</taxon>
        <taxon>Acropora</taxon>
    </lineage>
</organism>
<evidence type="ECO:0000256" key="8">
    <source>
        <dbReference type="SAM" id="MobiDB-lite"/>
    </source>
</evidence>
<dbReference type="Proteomes" id="UP001249851">
    <property type="component" value="Unassembled WGS sequence"/>
</dbReference>
<feature type="transmembrane region" description="Helical" evidence="9">
    <location>
        <begin position="41"/>
        <end position="66"/>
    </location>
</feature>
<evidence type="ECO:0000256" key="9">
    <source>
        <dbReference type="SAM" id="Phobius"/>
    </source>
</evidence>
<feature type="transmembrane region" description="Helical" evidence="9">
    <location>
        <begin position="306"/>
        <end position="328"/>
    </location>
</feature>
<dbReference type="GO" id="GO:0004930">
    <property type="term" value="F:G protein-coupled receptor activity"/>
    <property type="evidence" value="ECO:0007669"/>
    <property type="project" value="UniProtKB-KW"/>
</dbReference>
<keyword evidence="4" id="KW-0297">G-protein coupled receptor</keyword>
<dbReference type="GO" id="GO:0016020">
    <property type="term" value="C:membrane"/>
    <property type="evidence" value="ECO:0007669"/>
    <property type="project" value="UniProtKB-SubCell"/>
</dbReference>
<evidence type="ECO:0000256" key="5">
    <source>
        <dbReference type="ARBA" id="ARBA00023136"/>
    </source>
</evidence>
<protein>
    <submittedName>
        <fullName evidence="11">Vasopressin V1a receptor</fullName>
    </submittedName>
</protein>
<keyword evidence="5 9" id="KW-0472">Membrane</keyword>
<feature type="transmembrane region" description="Helical" evidence="9">
    <location>
        <begin position="166"/>
        <end position="185"/>
    </location>
</feature>
<dbReference type="PROSITE" id="PS50262">
    <property type="entry name" value="G_PROTEIN_RECEP_F1_2"/>
    <property type="match status" value="1"/>
</dbReference>
<evidence type="ECO:0000313" key="12">
    <source>
        <dbReference type="Proteomes" id="UP001249851"/>
    </source>
</evidence>
<accession>A0AAD9V5I7</accession>
<dbReference type="InterPro" id="IPR000276">
    <property type="entry name" value="GPCR_Rhodpsn"/>
</dbReference>
<comment type="caution">
    <text evidence="11">The sequence shown here is derived from an EMBL/GenBank/DDBJ whole genome shotgun (WGS) entry which is preliminary data.</text>
</comment>
<keyword evidence="12" id="KW-1185">Reference proteome</keyword>
<evidence type="ECO:0000256" key="2">
    <source>
        <dbReference type="ARBA" id="ARBA00022692"/>
    </source>
</evidence>
<evidence type="ECO:0000256" key="7">
    <source>
        <dbReference type="ARBA" id="ARBA00023224"/>
    </source>
</evidence>